<dbReference type="EMBL" id="LSSK01000603">
    <property type="protein sequence ID" value="OMH82748.1"/>
    <property type="molecule type" value="Genomic_DNA"/>
</dbReference>
<keyword evidence="1" id="KW-0732">Signal</keyword>
<gene>
    <name evidence="2" type="ORF">AX774_g3769</name>
</gene>
<evidence type="ECO:0000313" key="3">
    <source>
        <dbReference type="Proteomes" id="UP000188320"/>
    </source>
</evidence>
<reference evidence="3" key="1">
    <citation type="submission" date="2017-01" db="EMBL/GenBank/DDBJ databases">
        <authorList>
            <person name="Wang Y."/>
            <person name="White M."/>
            <person name="Kvist S."/>
            <person name="Moncalvo J.-M."/>
        </authorList>
    </citation>
    <scope>NUCLEOTIDE SEQUENCE [LARGE SCALE GENOMIC DNA]</scope>
    <source>
        <strain evidence="3">COL-18-3</strain>
    </source>
</reference>
<comment type="caution">
    <text evidence="2">The sequence shown here is derived from an EMBL/GenBank/DDBJ whole genome shotgun (WGS) entry which is preliminary data.</text>
</comment>
<organism evidence="2 3">
    <name type="scientific">Zancudomyces culisetae</name>
    <name type="common">Gut fungus</name>
    <name type="synonym">Smittium culisetae</name>
    <dbReference type="NCBI Taxonomy" id="1213189"/>
    <lineage>
        <taxon>Eukaryota</taxon>
        <taxon>Fungi</taxon>
        <taxon>Fungi incertae sedis</taxon>
        <taxon>Zoopagomycota</taxon>
        <taxon>Kickxellomycotina</taxon>
        <taxon>Harpellomycetes</taxon>
        <taxon>Harpellales</taxon>
        <taxon>Legeriomycetaceae</taxon>
        <taxon>Zancudomyces</taxon>
    </lineage>
</organism>
<protein>
    <submittedName>
        <fullName evidence="2">Uncharacterized protein</fullName>
    </submittedName>
</protein>
<sequence length="195" mass="22142">MSKQNLTIKFCWLLAICGFLRPSDIEQIDDSKTEINKDYVEFVIVGPKEKRSGNPIEKVSIIHAHSDYKLCPVVTYRAYKKRIATLPSVANHSILDGVQLHYLIRNLKYNDKHVGAQRISKHINSLMSLLQLPESAKLPKARALGSTRATKLGATYDDVIAQGFWASKGIFDTYYQLSRRTRENLTQFILNSEAT</sequence>
<dbReference type="AlphaFoldDB" id="A0A1R1PP66"/>
<keyword evidence="3" id="KW-1185">Reference proteome</keyword>
<proteinExistence type="predicted"/>
<feature type="chain" id="PRO_5010355640" evidence="1">
    <location>
        <begin position="26"/>
        <end position="195"/>
    </location>
</feature>
<evidence type="ECO:0000313" key="2">
    <source>
        <dbReference type="EMBL" id="OMH82748.1"/>
    </source>
</evidence>
<name>A0A1R1PP66_ZANCU</name>
<dbReference type="Proteomes" id="UP000188320">
    <property type="component" value="Unassembled WGS sequence"/>
</dbReference>
<dbReference type="OrthoDB" id="2400069at2759"/>
<accession>A0A1R1PP66</accession>
<evidence type="ECO:0000256" key="1">
    <source>
        <dbReference type="SAM" id="SignalP"/>
    </source>
</evidence>
<feature type="signal peptide" evidence="1">
    <location>
        <begin position="1"/>
        <end position="25"/>
    </location>
</feature>